<dbReference type="EMBL" id="JAKZHW010000001">
    <property type="protein sequence ID" value="MCH8615799.1"/>
    <property type="molecule type" value="Genomic_DNA"/>
</dbReference>
<dbReference type="Proteomes" id="UP001203058">
    <property type="component" value="Unassembled WGS sequence"/>
</dbReference>
<dbReference type="RefSeq" id="WP_241446639.1">
    <property type="nucleotide sequence ID" value="NZ_JAKZHW010000001.1"/>
</dbReference>
<evidence type="ECO:0000256" key="1">
    <source>
        <dbReference type="SAM" id="MobiDB-lite"/>
    </source>
</evidence>
<name>A0ABS9VMR1_9SPHN</name>
<comment type="caution">
    <text evidence="2">The sequence shown here is derived from an EMBL/GenBank/DDBJ whole genome shotgun (WGS) entry which is preliminary data.</text>
</comment>
<feature type="region of interest" description="Disordered" evidence="1">
    <location>
        <begin position="1"/>
        <end position="43"/>
    </location>
</feature>
<proteinExistence type="predicted"/>
<gene>
    <name evidence="2" type="ORF">LZ016_06750</name>
</gene>
<organism evidence="2 3">
    <name type="scientific">Sphingomonas telluris</name>
    <dbReference type="NCBI Taxonomy" id="2907998"/>
    <lineage>
        <taxon>Bacteria</taxon>
        <taxon>Pseudomonadati</taxon>
        <taxon>Pseudomonadota</taxon>
        <taxon>Alphaproteobacteria</taxon>
        <taxon>Sphingomonadales</taxon>
        <taxon>Sphingomonadaceae</taxon>
        <taxon>Sphingomonas</taxon>
    </lineage>
</organism>
<feature type="compositionally biased region" description="Low complexity" evidence="1">
    <location>
        <begin position="19"/>
        <end position="34"/>
    </location>
</feature>
<reference evidence="2 3" key="1">
    <citation type="submission" date="2022-03" db="EMBL/GenBank/DDBJ databases">
        <authorList>
            <person name="Jo J.-H."/>
            <person name="Im W.-T."/>
        </authorList>
    </citation>
    <scope>NUCLEOTIDE SEQUENCE [LARGE SCALE GENOMIC DNA]</scope>
    <source>
        <strain evidence="2 3">SM33</strain>
    </source>
</reference>
<sequence length="135" mass="13811">MAKKASAKSDSSGRKSTKRSSSSGSASRVMTTSSRQKSRSDGVQSDMVDALIKLLQSPLVIDLLAVGATAALAAITESRSSRIEGAGGNNKKTLKAAGKAAAAAVGRRIATEFDEIREASKRAGEDRTAKADAAA</sequence>
<evidence type="ECO:0000313" key="3">
    <source>
        <dbReference type="Proteomes" id="UP001203058"/>
    </source>
</evidence>
<evidence type="ECO:0000313" key="2">
    <source>
        <dbReference type="EMBL" id="MCH8615799.1"/>
    </source>
</evidence>
<protein>
    <submittedName>
        <fullName evidence="2">Uncharacterized protein</fullName>
    </submittedName>
</protein>
<keyword evidence="3" id="KW-1185">Reference proteome</keyword>
<accession>A0ABS9VMR1</accession>